<dbReference type="PANTHER" id="PTHR43796:SF2">
    <property type="entry name" value="CARBOXYNORSPERMIDINE SYNTHASE"/>
    <property type="match status" value="1"/>
</dbReference>
<feature type="domain" description="Saccharopine dehydrogenase-like C-terminal" evidence="2">
    <location>
        <begin position="125"/>
        <end position="376"/>
    </location>
</feature>
<dbReference type="PANTHER" id="PTHR43796">
    <property type="entry name" value="CARBOXYNORSPERMIDINE SYNTHASE"/>
    <property type="match status" value="1"/>
</dbReference>
<dbReference type="SUPFAM" id="SSF51735">
    <property type="entry name" value="NAD(P)-binding Rossmann-fold domains"/>
    <property type="match status" value="1"/>
</dbReference>
<reference evidence="4 6" key="2">
    <citation type="submission" date="2016-10" db="EMBL/GenBank/DDBJ databases">
        <authorList>
            <person name="de Groot N.N."/>
        </authorList>
    </citation>
    <scope>NUCLEOTIDE SEQUENCE [LARGE SCALE GENOMIC DNA]</scope>
    <source>
        <strain evidence="4 6">DSM 2895</strain>
    </source>
</reference>
<dbReference type="InterPro" id="IPR005097">
    <property type="entry name" value="Sacchrp_dh_NADP-bd"/>
</dbReference>
<evidence type="ECO:0000313" key="5">
    <source>
        <dbReference type="Proteomes" id="UP000037269"/>
    </source>
</evidence>
<evidence type="ECO:0000313" key="6">
    <source>
        <dbReference type="Proteomes" id="UP000182836"/>
    </source>
</evidence>
<evidence type="ECO:0000259" key="2">
    <source>
        <dbReference type="Pfam" id="PF16653"/>
    </source>
</evidence>
<accession>A0A0D1XI10</accession>
<dbReference type="OrthoDB" id="2078759at2"/>
<proteinExistence type="predicted"/>
<evidence type="ECO:0000259" key="1">
    <source>
        <dbReference type="Pfam" id="PF03435"/>
    </source>
</evidence>
<evidence type="ECO:0000313" key="4">
    <source>
        <dbReference type="EMBL" id="SDJ71958.1"/>
    </source>
</evidence>
<dbReference type="STRING" id="47500.AF333_11690"/>
<dbReference type="PATRIC" id="fig|47500.8.peg.1143"/>
<name>A0A0D1XI10_ANEMI</name>
<dbReference type="InterPro" id="IPR032095">
    <property type="entry name" value="Sacchrp_dh-like_C"/>
</dbReference>
<feature type="domain" description="Saccharopine dehydrogenase NADP binding" evidence="1">
    <location>
        <begin position="3"/>
        <end position="102"/>
    </location>
</feature>
<protein>
    <submittedName>
        <fullName evidence="3 4">Saccharopine dehydrogenase</fullName>
    </submittedName>
</protein>
<dbReference type="RefSeq" id="WP_043066951.1">
    <property type="nucleotide sequence ID" value="NZ_BJOA01000084.1"/>
</dbReference>
<dbReference type="AlphaFoldDB" id="A0A0D1XI10"/>
<dbReference type="Pfam" id="PF16653">
    <property type="entry name" value="Sacchrp_dh_C"/>
    <property type="match status" value="1"/>
</dbReference>
<dbReference type="Pfam" id="PF03435">
    <property type="entry name" value="Sacchrp_dh_NADP"/>
    <property type="match status" value="1"/>
</dbReference>
<dbReference type="Gene3D" id="3.40.50.720">
    <property type="entry name" value="NAD(P)-binding Rossmann-like Domain"/>
    <property type="match status" value="2"/>
</dbReference>
<keyword evidence="5" id="KW-1185">Reference proteome</keyword>
<dbReference type="Proteomes" id="UP000037269">
    <property type="component" value="Unassembled WGS sequence"/>
</dbReference>
<sequence length="399" mass="44204">MKVLCLGGAGRICREAVLDLVQYSSFEKITVADFNEEEGRKIVEWLNDPRVDFQKVDVRDREATVAQMKGYDIVMDGTTIKLNGLSTACIAEAGCHGINLNGFGEEEATDQTFRENGKTCVPGFGMTPGVTQMMAMHAASQLDSIESIRVSHGAFRPIAFSKSIAETTSYEYDPDLPGRVVYEDGEFVQVPPFARPREIQLPEPYGTTVQYIIPHAETRTLSKALAHKGVQLIEVRGTWPKKNMQLVRALYDWGILRNESIQVGGTEIGIMDCVSEYLFHSKEGTETELYGYALHVEVIGMKEGKRLQHTLTHTHPASDGSVPGWEGLRAYTRNVGIPMAVATEIIARGEVKHIGVITPEEAFSPAVIFAELEKRQIFIHEQIEELAGEPTMTESTVRA</sequence>
<dbReference type="Gene3D" id="3.30.360.10">
    <property type="entry name" value="Dihydrodipicolinate Reductase, domain 2"/>
    <property type="match status" value="1"/>
</dbReference>
<dbReference type="InterPro" id="IPR036291">
    <property type="entry name" value="NAD(P)-bd_dom_sf"/>
</dbReference>
<reference evidence="3 5" key="1">
    <citation type="submission" date="2015-07" db="EMBL/GenBank/DDBJ databases">
        <title>Fjat-14205 dsm 2895.</title>
        <authorList>
            <person name="Liu B."/>
            <person name="Wang J."/>
            <person name="Zhu Y."/>
            <person name="Liu G."/>
            <person name="Chen Q."/>
            <person name="Chen Z."/>
            <person name="Lan J."/>
            <person name="Che J."/>
            <person name="Ge C."/>
            <person name="Shi H."/>
            <person name="Pan Z."/>
            <person name="Liu X."/>
        </authorList>
    </citation>
    <scope>NUCLEOTIDE SEQUENCE [LARGE SCALE GENOMIC DNA]</scope>
    <source>
        <strain evidence="3 5">DSM 2895</strain>
    </source>
</reference>
<evidence type="ECO:0000313" key="3">
    <source>
        <dbReference type="EMBL" id="KON96050.1"/>
    </source>
</evidence>
<dbReference type="EMBL" id="LGUG01000004">
    <property type="protein sequence ID" value="KON96050.1"/>
    <property type="molecule type" value="Genomic_DNA"/>
</dbReference>
<organism evidence="3 5">
    <name type="scientific">Aneurinibacillus migulanus</name>
    <name type="common">Bacillus migulanus</name>
    <dbReference type="NCBI Taxonomy" id="47500"/>
    <lineage>
        <taxon>Bacteria</taxon>
        <taxon>Bacillati</taxon>
        <taxon>Bacillota</taxon>
        <taxon>Bacilli</taxon>
        <taxon>Bacillales</taxon>
        <taxon>Paenibacillaceae</taxon>
        <taxon>Aneurinibacillus group</taxon>
        <taxon>Aneurinibacillus</taxon>
    </lineage>
</organism>
<dbReference type="GeneID" id="42305845"/>
<gene>
    <name evidence="3" type="ORF">AF333_11690</name>
    <name evidence="4" type="ORF">SAMN04487909_12652</name>
</gene>
<dbReference type="EMBL" id="FNED01000026">
    <property type="protein sequence ID" value="SDJ71958.1"/>
    <property type="molecule type" value="Genomic_DNA"/>
</dbReference>
<dbReference type="Proteomes" id="UP000182836">
    <property type="component" value="Unassembled WGS sequence"/>
</dbReference>